<dbReference type="GO" id="GO:0001965">
    <property type="term" value="F:G-protein alpha-subunit binding"/>
    <property type="evidence" value="ECO:0007669"/>
    <property type="project" value="InterPro"/>
</dbReference>
<dbReference type="PROSITE" id="PS50132">
    <property type="entry name" value="RGS"/>
    <property type="match status" value="2"/>
</dbReference>
<evidence type="ECO:0000313" key="3">
    <source>
        <dbReference type="Proteomes" id="UP001190640"/>
    </source>
</evidence>
<dbReference type="RefSeq" id="XP_054833899.1">
    <property type="nucleotide sequence ID" value="XM_054977924.1"/>
</dbReference>
<proteinExistence type="predicted"/>
<feature type="region of interest" description="Disordered" evidence="1">
    <location>
        <begin position="682"/>
        <end position="746"/>
    </location>
</feature>
<feature type="domain" description="RGS" evidence="2">
    <location>
        <begin position="955"/>
        <end position="1043"/>
    </location>
</feature>
<dbReference type="InterPro" id="IPR016137">
    <property type="entry name" value="RGS"/>
</dbReference>
<accession>A0AA97KWS4</accession>
<feature type="region of interest" description="Disordered" evidence="1">
    <location>
        <begin position="141"/>
        <end position="160"/>
    </location>
</feature>
<dbReference type="GO" id="GO:0009966">
    <property type="term" value="P:regulation of signal transduction"/>
    <property type="evidence" value="ECO:0007669"/>
    <property type="project" value="InterPro"/>
</dbReference>
<dbReference type="Gene3D" id="1.10.167.10">
    <property type="entry name" value="Regulator of G-protein Signalling 4, domain 2"/>
    <property type="match status" value="2"/>
</dbReference>
<evidence type="ECO:0000256" key="1">
    <source>
        <dbReference type="SAM" id="MobiDB-lite"/>
    </source>
</evidence>
<dbReference type="GO" id="GO:0005634">
    <property type="term" value="C:nucleus"/>
    <property type="evidence" value="ECO:0007669"/>
    <property type="project" value="TreeGrafter"/>
</dbReference>
<organism evidence="3 4">
    <name type="scientific">Eublepharis macularius</name>
    <name type="common">Leopard gecko</name>
    <name type="synonym">Cyrtodactylus macularius</name>
    <dbReference type="NCBI Taxonomy" id="481883"/>
    <lineage>
        <taxon>Eukaryota</taxon>
        <taxon>Metazoa</taxon>
        <taxon>Chordata</taxon>
        <taxon>Craniata</taxon>
        <taxon>Vertebrata</taxon>
        <taxon>Euteleostomi</taxon>
        <taxon>Lepidosauria</taxon>
        <taxon>Squamata</taxon>
        <taxon>Bifurcata</taxon>
        <taxon>Gekkota</taxon>
        <taxon>Eublepharidae</taxon>
        <taxon>Eublepharinae</taxon>
        <taxon>Eublepharis</taxon>
    </lineage>
</organism>
<feature type="compositionally biased region" description="Polar residues" evidence="1">
    <location>
        <begin position="141"/>
        <end position="158"/>
    </location>
</feature>
<dbReference type="SUPFAM" id="SSF48097">
    <property type="entry name" value="Regulator of G-protein signaling, RGS"/>
    <property type="match status" value="3"/>
</dbReference>
<sequence>MQVTEERPRSGSPGTGHELLEELLTYDDLFLECFNAFLALPAFPLRLHYDRLTGWLQDLDGFLWNSSSHLEAGPSSLCYGATDAERERTLGWLWRERFLPFTRTAFYLEYKLAKLLLCPLDGNYPESRYELRGYSRQSDSAAVSSIPSHPSTTRQPTGVPSHVLLRLPSQTRSSPACLGHLTSFSGQSPIQISMEFPGILSLGQFPVTGHLSRLQFQSLRSDSSIEKTKERLMSGFTSADEPVFSPVPLNRAVLGSSPDEELTKLQREGSCEKIFSEPRKVLQFDLNEANITEEGQMDPCLSDCFGSAVLQQLKEDLLGTKAGMNSFREFLHGTLGIYLLDFWIDCEDFMEHTRHLEARATPQETWLFCFSALRSIQAKYKLTVPPAFQEPFGEAAGTQETAFAAMKRKQYDALRRLRSYWVPRFLIHHQRTTQLRLGDGSDFQIKEEILSCPGFPASLNVPSSLSVVGSQRDTMNYVKRNKDWRCNNLSRDKGRSRFGSNKQHDVPPDPFEILMTTRFLQVLMCDLGDGDSFLHYLTRFEDPGKVHNLLLWRKLKLYEAACEQQASQPELRHIAQQIFHIFLAPYAGCNTGLSSSMPEYIQNLERLLCFGYGDLTTSTFEPLSHYLLGVLGGVWFQYLRHEVAAFLEYCIPASYFDTQSTGSKNSRVKLETNERIKKQERLDAWVQNHDTKGGGLHRKRHRKKAVLDPQRISTMDQETKEKSPTPQSQHVGSADHETRERLPTPESALDLLSNSIVLKVYRKAVQKMQDVELQRILKLLQEVEACQDKTQSKKGLGCVLKLLDTWDQLGAVGMRDCFPKDLKMRLNKEVAQGEISDYSWSEIRIALRSFIAPAFEKFWEEVSEGLKKHGVQPSQIPEERWCKLEPFLHLLAAKVALRSLRKRKAKDGSAATAKPTREDKTCFWQALRHAAEGWPTLEVLHFLRHLQVHSSPVLESGLHFLLEVEKFKNAHHAWPDLDLLKKKILVIRDCFLASQIEPRLQVAVDAQRLGRAIQAAEKALQKEIPVPPPSLFDELKNSVFNILLPYWAAFQKYWLKRSPASAQKAPVLRNQRFLQKRGAIFESPQQLPQSLLLPPLQPPTDVQRAQDGFTYTFSISRGLILQDIIKEGRSHSKTSSVFGNRNRSTGFHFSSLSNVPALI</sequence>
<dbReference type="GO" id="GO:0005737">
    <property type="term" value="C:cytoplasm"/>
    <property type="evidence" value="ECO:0007669"/>
    <property type="project" value="TreeGrafter"/>
</dbReference>
<feature type="compositionally biased region" description="Basic residues" evidence="1">
    <location>
        <begin position="695"/>
        <end position="704"/>
    </location>
</feature>
<dbReference type="PANTHER" id="PTHR46583">
    <property type="entry name" value="REGULATOR OF G-PROTEIN SIGNALING 22"/>
    <property type="match status" value="1"/>
</dbReference>
<dbReference type="InterPro" id="IPR044926">
    <property type="entry name" value="RGS_subdomain_2"/>
</dbReference>
<keyword evidence="3" id="KW-1185">Reference proteome</keyword>
<dbReference type="PANTHER" id="PTHR46583:SF2">
    <property type="entry name" value="RGS DOMAIN-CONTAINING PROTEIN"/>
    <property type="match status" value="1"/>
</dbReference>
<protein>
    <submittedName>
        <fullName evidence="4">Uncharacterized protein LOC129328693</fullName>
    </submittedName>
</protein>
<evidence type="ECO:0000259" key="2">
    <source>
        <dbReference type="PROSITE" id="PS50132"/>
    </source>
</evidence>
<name>A0AA97KWS4_EUBMA</name>
<dbReference type="InterPro" id="IPR036305">
    <property type="entry name" value="RGS_sf"/>
</dbReference>
<feature type="compositionally biased region" description="Basic and acidic residues" evidence="1">
    <location>
        <begin position="733"/>
        <end position="743"/>
    </location>
</feature>
<reference evidence="4" key="1">
    <citation type="submission" date="2025-08" db="UniProtKB">
        <authorList>
            <consortium name="RefSeq"/>
        </authorList>
    </citation>
    <scope>IDENTIFICATION</scope>
    <source>
        <tissue evidence="4">Blood</tissue>
    </source>
</reference>
<dbReference type="GeneID" id="129328693"/>
<gene>
    <name evidence="4" type="primary">LOC129328693</name>
</gene>
<dbReference type="InterPro" id="IPR042651">
    <property type="entry name" value="Rgs22"/>
</dbReference>
<dbReference type="Proteomes" id="UP001190640">
    <property type="component" value="Chromosome 1"/>
</dbReference>
<dbReference type="AlphaFoldDB" id="A0AA97KWS4"/>
<dbReference type="KEGG" id="emc:129328693"/>
<evidence type="ECO:0000313" key="4">
    <source>
        <dbReference type="RefSeq" id="XP_054833899.1"/>
    </source>
</evidence>
<feature type="domain" description="RGS" evidence="2">
    <location>
        <begin position="315"/>
        <end position="349"/>
    </location>
</feature>